<dbReference type="FunFam" id="3.20.20.80:FF:000095">
    <property type="entry name" value="Endochitinase B1"/>
    <property type="match status" value="1"/>
</dbReference>
<feature type="compositionally biased region" description="Low complexity" evidence="12">
    <location>
        <begin position="156"/>
        <end position="172"/>
    </location>
</feature>
<evidence type="ECO:0000256" key="12">
    <source>
        <dbReference type="SAM" id="MobiDB-lite"/>
    </source>
</evidence>
<dbReference type="Proteomes" id="UP000091918">
    <property type="component" value="Unassembled WGS sequence"/>
</dbReference>
<dbReference type="SUPFAM" id="SSF51445">
    <property type="entry name" value="(Trans)glycosidases"/>
    <property type="match status" value="1"/>
</dbReference>
<evidence type="ECO:0000256" key="13">
    <source>
        <dbReference type="SAM" id="Phobius"/>
    </source>
</evidence>
<feature type="region of interest" description="Disordered" evidence="12">
    <location>
        <begin position="154"/>
        <end position="180"/>
    </location>
</feature>
<dbReference type="InterPro" id="IPR050314">
    <property type="entry name" value="Glycosyl_Hydrlase_18"/>
</dbReference>
<feature type="transmembrane region" description="Helical" evidence="13">
    <location>
        <begin position="66"/>
        <end position="85"/>
    </location>
</feature>
<gene>
    <name evidence="15" type="ORF">ACJ72_02463</name>
</gene>
<dbReference type="PROSITE" id="PS01095">
    <property type="entry name" value="GH18_1"/>
    <property type="match status" value="1"/>
</dbReference>
<feature type="compositionally biased region" description="Basic and acidic residues" evidence="12">
    <location>
        <begin position="13"/>
        <end position="24"/>
    </location>
</feature>
<evidence type="ECO:0000256" key="6">
    <source>
        <dbReference type="ARBA" id="ARBA00022801"/>
    </source>
</evidence>
<evidence type="ECO:0000256" key="7">
    <source>
        <dbReference type="ARBA" id="ARBA00023024"/>
    </source>
</evidence>
<evidence type="ECO:0000256" key="8">
    <source>
        <dbReference type="ARBA" id="ARBA00023277"/>
    </source>
</evidence>
<evidence type="ECO:0000256" key="10">
    <source>
        <dbReference type="ARBA" id="ARBA00023326"/>
    </source>
</evidence>
<dbReference type="GO" id="GO:0005576">
    <property type="term" value="C:extracellular region"/>
    <property type="evidence" value="ECO:0007669"/>
    <property type="project" value="UniProtKB-SubCell"/>
</dbReference>
<dbReference type="PANTHER" id="PTHR11177:SF365">
    <property type="entry name" value="ENDOCHITINASE B"/>
    <property type="match status" value="1"/>
</dbReference>
<dbReference type="GO" id="GO:0008843">
    <property type="term" value="F:endochitinase activity"/>
    <property type="evidence" value="ECO:0007669"/>
    <property type="project" value="UniProtKB-EC"/>
</dbReference>
<keyword evidence="8" id="KW-0119">Carbohydrate metabolism</keyword>
<dbReference type="Pfam" id="PF00704">
    <property type="entry name" value="Glyco_hydro_18"/>
    <property type="match status" value="1"/>
</dbReference>
<comment type="subcellular location">
    <subcellularLocation>
        <location evidence="2">Secreted</location>
    </subcellularLocation>
</comment>
<comment type="catalytic activity">
    <reaction evidence="1">
        <text>Random endo-hydrolysis of N-acetyl-beta-D-glucosaminide (1-&gt;4)-beta-linkages in chitin and chitodextrins.</text>
        <dbReference type="EC" id="3.2.1.14"/>
    </reaction>
</comment>
<organism evidence="15 16">
    <name type="scientific">Emergomyces africanus</name>
    <dbReference type="NCBI Taxonomy" id="1955775"/>
    <lineage>
        <taxon>Eukaryota</taxon>
        <taxon>Fungi</taxon>
        <taxon>Dikarya</taxon>
        <taxon>Ascomycota</taxon>
        <taxon>Pezizomycotina</taxon>
        <taxon>Eurotiomycetes</taxon>
        <taxon>Eurotiomycetidae</taxon>
        <taxon>Onygenales</taxon>
        <taxon>Ajellomycetaceae</taxon>
        <taxon>Emergomyces</taxon>
    </lineage>
</organism>
<dbReference type="GO" id="GO:0000272">
    <property type="term" value="P:polysaccharide catabolic process"/>
    <property type="evidence" value="ECO:0007669"/>
    <property type="project" value="UniProtKB-KW"/>
</dbReference>
<dbReference type="InterPro" id="IPR017853">
    <property type="entry name" value="GH"/>
</dbReference>
<dbReference type="PROSITE" id="PS51910">
    <property type="entry name" value="GH18_2"/>
    <property type="match status" value="1"/>
</dbReference>
<keyword evidence="5" id="KW-0964">Secreted</keyword>
<evidence type="ECO:0000313" key="16">
    <source>
        <dbReference type="Proteomes" id="UP000091918"/>
    </source>
</evidence>
<proteinExistence type="inferred from homology"/>
<evidence type="ECO:0000256" key="5">
    <source>
        <dbReference type="ARBA" id="ARBA00022525"/>
    </source>
</evidence>
<name>A0A1B7P2B7_9EURO</name>
<dbReference type="SUPFAM" id="SSF54556">
    <property type="entry name" value="Chitinase insertion domain"/>
    <property type="match status" value="1"/>
</dbReference>
<evidence type="ECO:0000256" key="9">
    <source>
        <dbReference type="ARBA" id="ARBA00023295"/>
    </source>
</evidence>
<dbReference type="GO" id="GO:0008061">
    <property type="term" value="F:chitin binding"/>
    <property type="evidence" value="ECO:0007669"/>
    <property type="project" value="InterPro"/>
</dbReference>
<dbReference type="AlphaFoldDB" id="A0A1B7P2B7"/>
<dbReference type="OrthoDB" id="76388at2759"/>
<evidence type="ECO:0000256" key="4">
    <source>
        <dbReference type="ARBA" id="ARBA00012729"/>
    </source>
</evidence>
<evidence type="ECO:0000256" key="3">
    <source>
        <dbReference type="ARBA" id="ARBA00008682"/>
    </source>
</evidence>
<dbReference type="InterPro" id="IPR011583">
    <property type="entry name" value="Chitinase_II/V-like_cat"/>
</dbReference>
<keyword evidence="16" id="KW-1185">Reference proteome</keyword>
<feature type="domain" description="GH18" evidence="14">
    <location>
        <begin position="186"/>
        <end position="558"/>
    </location>
</feature>
<keyword evidence="9 11" id="KW-0326">Glycosidase</keyword>
<dbReference type="SMART" id="SM00636">
    <property type="entry name" value="Glyco_18"/>
    <property type="match status" value="1"/>
</dbReference>
<dbReference type="CDD" id="cd06548">
    <property type="entry name" value="GH18_chitinase"/>
    <property type="match status" value="1"/>
</dbReference>
<keyword evidence="10" id="KW-0624">Polysaccharide degradation</keyword>
<comment type="similarity">
    <text evidence="3">Belongs to the glycosyl hydrolase 18 family. Chitinase class V subfamily.</text>
</comment>
<evidence type="ECO:0000256" key="1">
    <source>
        <dbReference type="ARBA" id="ARBA00000822"/>
    </source>
</evidence>
<dbReference type="InterPro" id="IPR001579">
    <property type="entry name" value="Glyco_hydro_18_chit_AS"/>
</dbReference>
<dbReference type="GO" id="GO:0006032">
    <property type="term" value="P:chitin catabolic process"/>
    <property type="evidence" value="ECO:0007669"/>
    <property type="project" value="UniProtKB-KW"/>
</dbReference>
<dbReference type="EMBL" id="LGUA01000206">
    <property type="protein sequence ID" value="OAX83173.1"/>
    <property type="molecule type" value="Genomic_DNA"/>
</dbReference>
<reference evidence="15 16" key="1">
    <citation type="submission" date="2015-07" db="EMBL/GenBank/DDBJ databases">
        <title>Emmonsia species relationships and genome sequence.</title>
        <authorList>
            <person name="Cuomo C.A."/>
            <person name="Schwartz I.S."/>
            <person name="Kenyon C."/>
            <person name="de Hoog G.S."/>
            <person name="Govender N.P."/>
            <person name="Botha A."/>
            <person name="Moreno L."/>
            <person name="de Vries M."/>
            <person name="Munoz J.F."/>
            <person name="Stielow J.B."/>
        </authorList>
    </citation>
    <scope>NUCLEOTIDE SEQUENCE [LARGE SCALE GENOMIC DNA]</scope>
    <source>
        <strain evidence="15 16">CBS 136260</strain>
    </source>
</reference>
<dbReference type="PANTHER" id="PTHR11177">
    <property type="entry name" value="CHITINASE"/>
    <property type="match status" value="1"/>
</dbReference>
<protein>
    <recommendedName>
        <fullName evidence="4">chitinase</fullName>
        <ecNumber evidence="4">3.2.1.14</ecNumber>
    </recommendedName>
</protein>
<keyword evidence="13" id="KW-0812">Transmembrane</keyword>
<dbReference type="InterPro" id="IPR029070">
    <property type="entry name" value="Chitinase_insertion_sf"/>
</dbReference>
<sequence>MGPYHQACQSDNGAEKQESARAENDRMTQLPLFSHLPRATKQEDGVNVGSGRGGLSMRHRPHYRSLFFFYIGVLLFSAVGAVYHGPPESAPGSRHSVNFLPSRDTTTAWKTITKKTITKTGTAPTVATATAGAYGADSSTDNVEASILPSSETIIPSRYPSHSPSSPTTETPNPSPTGKIPNVEGFKSVVYFVNWAIYGRNYHPQDLPAAKLTHVLYAFANVRPETGEVYLTDTYSDTDKHYPTDSWDEAGNNVFGCVKQLFLLKKKNRNLKVLLSIGGWTYSANFPKAASTPAGRANFADTATKLMLDMGFDGLDIDWEYPQDDEEAKNLVELLRVTREKLDAVAKDRKFLLTVACPAGPQNFEKLRLKEMTPYLDFYNLMAYDYAGSWDTITGHQANFEVSKSNPKSTPYSTKAALDHYIEVGGVPASKMILGMPLYGREFADTDGPGTPFKGNSGSGSFELGIWDYKVLPKQGAVEHLESAGKGGCGASWSYDESSRTIISYDTVPMVEEKTKYIMEKGLGGGMWWEASGDRDPRTAEKAKGSLIGTFVEGVGGGLEQQENALSFPESQYDNLKAGFSKKIKA</sequence>
<dbReference type="InterPro" id="IPR001223">
    <property type="entry name" value="Glyco_hydro18_cat"/>
</dbReference>
<feature type="region of interest" description="Disordered" evidence="12">
    <location>
        <begin position="1"/>
        <end position="24"/>
    </location>
</feature>
<evidence type="ECO:0000313" key="15">
    <source>
        <dbReference type="EMBL" id="OAX83173.1"/>
    </source>
</evidence>
<dbReference type="Gene3D" id="3.10.50.10">
    <property type="match status" value="1"/>
</dbReference>
<accession>A0A1B7P2B7</accession>
<keyword evidence="13" id="KW-1133">Transmembrane helix</keyword>
<keyword evidence="13" id="KW-0472">Membrane</keyword>
<dbReference type="EC" id="3.2.1.14" evidence="4"/>
<keyword evidence="7" id="KW-0146">Chitin degradation</keyword>
<keyword evidence="6 11" id="KW-0378">Hydrolase</keyword>
<dbReference type="Gene3D" id="3.20.20.80">
    <property type="entry name" value="Glycosidases"/>
    <property type="match status" value="1"/>
</dbReference>
<comment type="caution">
    <text evidence="15">The sequence shown here is derived from an EMBL/GenBank/DDBJ whole genome shotgun (WGS) entry which is preliminary data.</text>
</comment>
<dbReference type="STRING" id="1658172.A0A1B7P2B7"/>
<evidence type="ECO:0000256" key="11">
    <source>
        <dbReference type="RuleBase" id="RU000489"/>
    </source>
</evidence>
<evidence type="ECO:0000256" key="2">
    <source>
        <dbReference type="ARBA" id="ARBA00004613"/>
    </source>
</evidence>
<evidence type="ECO:0000259" key="14">
    <source>
        <dbReference type="PROSITE" id="PS51910"/>
    </source>
</evidence>